<dbReference type="GO" id="GO:0020037">
    <property type="term" value="F:heme binding"/>
    <property type="evidence" value="ECO:0007669"/>
    <property type="project" value="InterPro"/>
</dbReference>
<dbReference type="InterPro" id="IPR036396">
    <property type="entry name" value="Cyt_P450_sf"/>
</dbReference>
<dbReference type="PRINTS" id="PR00463">
    <property type="entry name" value="EP450I"/>
</dbReference>
<dbReference type="CDD" id="cd11049">
    <property type="entry name" value="CYP170A1-like"/>
    <property type="match status" value="1"/>
</dbReference>
<name>A0A4R2IMV7_9PSEU</name>
<protein>
    <submittedName>
        <fullName evidence="9">Cytochrome P450</fullName>
    </submittedName>
</protein>
<evidence type="ECO:0000256" key="8">
    <source>
        <dbReference type="RuleBase" id="RU000461"/>
    </source>
</evidence>
<keyword evidence="5 7" id="KW-0408">Iron</keyword>
<dbReference type="GO" id="GO:0005506">
    <property type="term" value="F:iron ion binding"/>
    <property type="evidence" value="ECO:0007669"/>
    <property type="project" value="InterPro"/>
</dbReference>
<dbReference type="OrthoDB" id="5290182at2"/>
<dbReference type="AlphaFoldDB" id="A0A4R2IMV7"/>
<dbReference type="PROSITE" id="PS00086">
    <property type="entry name" value="CYTOCHROME_P450"/>
    <property type="match status" value="1"/>
</dbReference>
<dbReference type="GO" id="GO:0016705">
    <property type="term" value="F:oxidoreductase activity, acting on paired donors, with incorporation or reduction of molecular oxygen"/>
    <property type="evidence" value="ECO:0007669"/>
    <property type="project" value="InterPro"/>
</dbReference>
<dbReference type="InterPro" id="IPR050196">
    <property type="entry name" value="Cytochrome_P450_Monoox"/>
</dbReference>
<dbReference type="Proteomes" id="UP000295680">
    <property type="component" value="Unassembled WGS sequence"/>
</dbReference>
<keyword evidence="2 7" id="KW-0349">Heme</keyword>
<dbReference type="Pfam" id="PF00067">
    <property type="entry name" value="p450"/>
    <property type="match status" value="1"/>
</dbReference>
<evidence type="ECO:0000256" key="1">
    <source>
        <dbReference type="ARBA" id="ARBA00010617"/>
    </source>
</evidence>
<dbReference type="GO" id="GO:0004497">
    <property type="term" value="F:monooxygenase activity"/>
    <property type="evidence" value="ECO:0007669"/>
    <property type="project" value="UniProtKB-KW"/>
</dbReference>
<evidence type="ECO:0000256" key="4">
    <source>
        <dbReference type="ARBA" id="ARBA00023002"/>
    </source>
</evidence>
<dbReference type="PANTHER" id="PTHR24291:SF50">
    <property type="entry name" value="BIFUNCTIONAL ALBAFLAVENONE MONOOXYGENASE_TERPENE SYNTHASE"/>
    <property type="match status" value="1"/>
</dbReference>
<keyword evidence="6 8" id="KW-0503">Monooxygenase</keyword>
<proteinExistence type="inferred from homology"/>
<dbReference type="InterPro" id="IPR017972">
    <property type="entry name" value="Cyt_P450_CS"/>
</dbReference>
<evidence type="ECO:0000256" key="5">
    <source>
        <dbReference type="ARBA" id="ARBA00023004"/>
    </source>
</evidence>
<dbReference type="PANTHER" id="PTHR24291">
    <property type="entry name" value="CYTOCHROME P450 FAMILY 4"/>
    <property type="match status" value="1"/>
</dbReference>
<reference evidence="9 10" key="1">
    <citation type="submission" date="2019-03" db="EMBL/GenBank/DDBJ databases">
        <title>Genomic Encyclopedia of Type Strains, Phase IV (KMG-IV): sequencing the most valuable type-strain genomes for metagenomic binning, comparative biology and taxonomic classification.</title>
        <authorList>
            <person name="Goeker M."/>
        </authorList>
    </citation>
    <scope>NUCLEOTIDE SEQUENCE [LARGE SCALE GENOMIC DNA]</scope>
    <source>
        <strain evidence="9 10">DSM 45934</strain>
    </source>
</reference>
<comment type="cofactor">
    <cofactor evidence="7">
        <name>heme</name>
        <dbReference type="ChEBI" id="CHEBI:30413"/>
    </cofactor>
</comment>
<sequence>MAVAAPPVAPKHIPVLGHVLSLTRDPIGFLQNLRAHGDIVTFYLGTRPVHQINSPELIRQVLVTDARHFSRGKIFAKARQLFGDGLATADEPAHMRQRRVMQPAFHHDRIAGYVNVMREQIDETVGGWVPNKPIMLEQEMAGLTLRVTAKALFQADLGQAAVAEVYRSLDPILNGLAKRSMMPVELFERIPTPGNRRFDAALRRLLAVVDDVIAAYRAGGVDHGDLLSMLVTHVEDDDEVRAQVLNILMAGTETTATTLSWACHELVRHPDVADRVAAEAESVLNGRIGGADPDRMTYVDRVLTETLRLHTPIWLLMRTATATVRLGDVTLRPGAEVMVSMPTLHRDPALFPDPTRFDPDRWQGQGATDLPRMSFIPFGAGGHKCIGEKFAWAEMTVAVAAVCARWRLRLRPGHQVREVARAFLRPNGLPMIPCLVDTAGSAV</sequence>
<dbReference type="EMBL" id="SLWS01000019">
    <property type="protein sequence ID" value="TCO46531.1"/>
    <property type="molecule type" value="Genomic_DNA"/>
</dbReference>
<comment type="similarity">
    <text evidence="1 8">Belongs to the cytochrome P450 family.</text>
</comment>
<dbReference type="InterPro" id="IPR001128">
    <property type="entry name" value="Cyt_P450"/>
</dbReference>
<keyword evidence="3 7" id="KW-0479">Metal-binding</keyword>
<dbReference type="RefSeq" id="WP_132125977.1">
    <property type="nucleotide sequence ID" value="NZ_SLWS01000019.1"/>
</dbReference>
<evidence type="ECO:0000313" key="9">
    <source>
        <dbReference type="EMBL" id="TCO46531.1"/>
    </source>
</evidence>
<evidence type="ECO:0000256" key="7">
    <source>
        <dbReference type="PIRSR" id="PIRSR602401-1"/>
    </source>
</evidence>
<accession>A0A4R2IMV7</accession>
<dbReference type="SUPFAM" id="SSF48264">
    <property type="entry name" value="Cytochrome P450"/>
    <property type="match status" value="1"/>
</dbReference>
<organism evidence="9 10">
    <name type="scientific">Actinocrispum wychmicini</name>
    <dbReference type="NCBI Taxonomy" id="1213861"/>
    <lineage>
        <taxon>Bacteria</taxon>
        <taxon>Bacillati</taxon>
        <taxon>Actinomycetota</taxon>
        <taxon>Actinomycetes</taxon>
        <taxon>Pseudonocardiales</taxon>
        <taxon>Pseudonocardiaceae</taxon>
        <taxon>Actinocrispum</taxon>
    </lineage>
</organism>
<keyword evidence="10" id="KW-1185">Reference proteome</keyword>
<evidence type="ECO:0000256" key="3">
    <source>
        <dbReference type="ARBA" id="ARBA00022723"/>
    </source>
</evidence>
<evidence type="ECO:0000313" key="10">
    <source>
        <dbReference type="Proteomes" id="UP000295680"/>
    </source>
</evidence>
<comment type="caution">
    <text evidence="9">The sequence shown here is derived from an EMBL/GenBank/DDBJ whole genome shotgun (WGS) entry which is preliminary data.</text>
</comment>
<dbReference type="InterPro" id="IPR002401">
    <property type="entry name" value="Cyt_P450_E_grp-I"/>
</dbReference>
<feature type="binding site" description="axial binding residue" evidence="7">
    <location>
        <position position="385"/>
    </location>
    <ligand>
        <name>heme</name>
        <dbReference type="ChEBI" id="CHEBI:30413"/>
    </ligand>
    <ligandPart>
        <name>Fe</name>
        <dbReference type="ChEBI" id="CHEBI:18248"/>
    </ligandPart>
</feature>
<evidence type="ECO:0000256" key="2">
    <source>
        <dbReference type="ARBA" id="ARBA00022617"/>
    </source>
</evidence>
<evidence type="ECO:0000256" key="6">
    <source>
        <dbReference type="ARBA" id="ARBA00023033"/>
    </source>
</evidence>
<gene>
    <name evidence="9" type="ORF">EV192_119110</name>
</gene>
<dbReference type="PRINTS" id="PR00385">
    <property type="entry name" value="P450"/>
</dbReference>
<dbReference type="Gene3D" id="1.10.630.10">
    <property type="entry name" value="Cytochrome P450"/>
    <property type="match status" value="1"/>
</dbReference>
<keyword evidence="4 8" id="KW-0560">Oxidoreductase</keyword>